<evidence type="ECO:0000313" key="3">
    <source>
        <dbReference type="EMBL" id="AEV67235.1"/>
    </source>
</evidence>
<dbReference type="RefSeq" id="WP_014253867.1">
    <property type="nucleotide sequence ID" value="NC_016627.1"/>
</dbReference>
<reference evidence="3 4" key="2">
    <citation type="journal article" date="2012" name="Stand. Genomic Sci.">
        <title>Complete Genome Sequence of Clostridium clariflavum DSM 19732.</title>
        <authorList>
            <person name="Izquierdo J.A."/>
            <person name="Goodwin L."/>
            <person name="Davenport K.W."/>
            <person name="Teshima H."/>
            <person name="Bruce D."/>
            <person name="Detter C."/>
            <person name="Tapia R."/>
            <person name="Han S."/>
            <person name="Land M."/>
            <person name="Hauser L."/>
            <person name="Jeffries C.D."/>
            <person name="Han J."/>
            <person name="Pitluck S."/>
            <person name="Nolan M."/>
            <person name="Chen A."/>
            <person name="Huntemann M."/>
            <person name="Mavromatis K."/>
            <person name="Mikhailova N."/>
            <person name="Liolios K."/>
            <person name="Woyke T."/>
            <person name="Lynd L.R."/>
        </authorList>
    </citation>
    <scope>NUCLEOTIDE SEQUENCE [LARGE SCALE GENOMIC DNA]</scope>
    <source>
        <strain evidence="4">DSM 19732 / NBRC 101661 / EBR45</strain>
    </source>
</reference>
<dbReference type="OrthoDB" id="9804940at2"/>
<evidence type="ECO:0000256" key="2">
    <source>
        <dbReference type="ARBA" id="ARBA00022801"/>
    </source>
</evidence>
<dbReference type="Gene3D" id="3.90.1470.20">
    <property type="match status" value="1"/>
</dbReference>
<dbReference type="eggNOG" id="COG4359">
    <property type="taxonomic scope" value="Bacteria"/>
</dbReference>
<dbReference type="AlphaFoldDB" id="G8LT31"/>
<dbReference type="PANTHER" id="PTHR43344">
    <property type="entry name" value="PHOSPHOSERINE PHOSPHATASE"/>
    <property type="match status" value="1"/>
</dbReference>
<evidence type="ECO:0000313" key="4">
    <source>
        <dbReference type="Proteomes" id="UP000005435"/>
    </source>
</evidence>
<dbReference type="KEGG" id="ccl:Clocl_0518"/>
<keyword evidence="4" id="KW-1185">Reference proteome</keyword>
<dbReference type="STRING" id="720554.Clocl_0518"/>
<dbReference type="Pfam" id="PF12710">
    <property type="entry name" value="HAD"/>
    <property type="match status" value="1"/>
</dbReference>
<protein>
    <submittedName>
        <fullName evidence="3">Haloacid dehalogenase superfamily protein, phosphoserine phosphatase/2,3-diketo-5-methylthio-1-phosphopentane phosphatase</fullName>
    </submittedName>
</protein>
<dbReference type="InterPro" id="IPR023214">
    <property type="entry name" value="HAD_sf"/>
</dbReference>
<organism evidence="3 4">
    <name type="scientific">Acetivibrio clariflavus (strain DSM 19732 / NBRC 101661 / EBR45)</name>
    <name type="common">Clostridium clariflavum</name>
    <dbReference type="NCBI Taxonomy" id="720554"/>
    <lineage>
        <taxon>Bacteria</taxon>
        <taxon>Bacillati</taxon>
        <taxon>Bacillota</taxon>
        <taxon>Clostridia</taxon>
        <taxon>Eubacteriales</taxon>
        <taxon>Oscillospiraceae</taxon>
        <taxon>Acetivibrio</taxon>
    </lineage>
</organism>
<dbReference type="HOGENOM" id="CLU_058495_2_0_9"/>
<keyword evidence="2" id="KW-0378">Hydrolase</keyword>
<dbReference type="PANTHER" id="PTHR43344:SF21">
    <property type="entry name" value="POLYOL PHOSPHATE PHOSPHATASE PYP1"/>
    <property type="match status" value="1"/>
</dbReference>
<dbReference type="GO" id="GO:0000287">
    <property type="term" value="F:magnesium ion binding"/>
    <property type="evidence" value="ECO:0007669"/>
    <property type="project" value="TreeGrafter"/>
</dbReference>
<dbReference type="Proteomes" id="UP000005435">
    <property type="component" value="Chromosome"/>
</dbReference>
<gene>
    <name evidence="3" type="ordered locus">Clocl_0518</name>
</gene>
<dbReference type="EMBL" id="CP003065">
    <property type="protein sequence ID" value="AEV67235.1"/>
    <property type="molecule type" value="Genomic_DNA"/>
</dbReference>
<dbReference type="InterPro" id="IPR006384">
    <property type="entry name" value="HAD_hydro_PyrdxlP_Pase-like"/>
</dbReference>
<reference evidence="4" key="1">
    <citation type="submission" date="2011-12" db="EMBL/GenBank/DDBJ databases">
        <title>Complete sequence of Clostridium clariflavum DSM 19732.</title>
        <authorList>
            <consortium name="US DOE Joint Genome Institute"/>
            <person name="Lucas S."/>
            <person name="Han J."/>
            <person name="Lapidus A."/>
            <person name="Cheng J.-F."/>
            <person name="Goodwin L."/>
            <person name="Pitluck S."/>
            <person name="Peters L."/>
            <person name="Teshima H."/>
            <person name="Detter J.C."/>
            <person name="Han C."/>
            <person name="Tapia R."/>
            <person name="Land M."/>
            <person name="Hauser L."/>
            <person name="Kyrpides N."/>
            <person name="Ivanova N."/>
            <person name="Pagani I."/>
            <person name="Kitzmiller T."/>
            <person name="Lynd L."/>
            <person name="Izquierdo J."/>
            <person name="Woyke T."/>
        </authorList>
    </citation>
    <scope>NUCLEOTIDE SEQUENCE [LARGE SCALE GENOMIC DNA]</scope>
    <source>
        <strain evidence="4">DSM 19732 / NBRC 101661 / EBR45</strain>
    </source>
</reference>
<dbReference type="Gene3D" id="3.40.50.1000">
    <property type="entry name" value="HAD superfamily/HAD-like"/>
    <property type="match status" value="1"/>
</dbReference>
<proteinExistence type="inferred from homology"/>
<sequence>MKKFAFVSDFDGTLSSKDFYHIIIEKYMGDEGKKLYNEWKKTKKINVEFLNIVFGSTNLSEKEIYEEIVQIPLDRYAKDFINKIKENNGDFYIVSAGTSYYIKILLEHYEIQDVPVISMEGVYSNGGIKIIPDPNSEYFSEVFGLDKRKVVESIKKNYDYIIFAGDSEPDLEAAKTADLVYARSELAELLRKENINFTVFSDFKEIEKDLTERGILI</sequence>
<dbReference type="NCBIfam" id="TIGR01488">
    <property type="entry name" value="HAD-SF-IB"/>
    <property type="match status" value="1"/>
</dbReference>
<dbReference type="InterPro" id="IPR036412">
    <property type="entry name" value="HAD-like_sf"/>
</dbReference>
<accession>G8LT31</accession>
<comment type="similarity">
    <text evidence="1">Belongs to the HAD-like hydrolase superfamily. SerB family.</text>
</comment>
<dbReference type="GO" id="GO:0036424">
    <property type="term" value="F:L-phosphoserine phosphatase activity"/>
    <property type="evidence" value="ECO:0007669"/>
    <property type="project" value="TreeGrafter"/>
</dbReference>
<dbReference type="GO" id="GO:0006564">
    <property type="term" value="P:L-serine biosynthetic process"/>
    <property type="evidence" value="ECO:0007669"/>
    <property type="project" value="TreeGrafter"/>
</dbReference>
<dbReference type="GO" id="GO:0005737">
    <property type="term" value="C:cytoplasm"/>
    <property type="evidence" value="ECO:0007669"/>
    <property type="project" value="TreeGrafter"/>
</dbReference>
<dbReference type="SUPFAM" id="SSF56784">
    <property type="entry name" value="HAD-like"/>
    <property type="match status" value="1"/>
</dbReference>
<name>G8LT31_ACECE</name>
<dbReference type="InterPro" id="IPR050582">
    <property type="entry name" value="HAD-like_SerB"/>
</dbReference>
<dbReference type="NCBIfam" id="TIGR01489">
    <property type="entry name" value="DKMTPPase-SF"/>
    <property type="match status" value="1"/>
</dbReference>
<evidence type="ECO:0000256" key="1">
    <source>
        <dbReference type="ARBA" id="ARBA00009184"/>
    </source>
</evidence>